<dbReference type="InterPro" id="IPR011011">
    <property type="entry name" value="Znf_FYVE_PHD"/>
</dbReference>
<evidence type="ECO:0000256" key="3">
    <source>
        <dbReference type="ARBA" id="ARBA00022989"/>
    </source>
</evidence>
<dbReference type="GO" id="GO:0016020">
    <property type="term" value="C:membrane"/>
    <property type="evidence" value="ECO:0007669"/>
    <property type="project" value="UniProtKB-SubCell"/>
</dbReference>
<keyword evidence="4" id="KW-0472">Membrane</keyword>
<dbReference type="SUPFAM" id="SSF57903">
    <property type="entry name" value="FYVE/PHD zinc finger"/>
    <property type="match status" value="1"/>
</dbReference>
<keyword evidence="3" id="KW-1133">Transmembrane helix</keyword>
<organism evidence="7">
    <name type="scientific">Timema monikensis</name>
    <dbReference type="NCBI Taxonomy" id="170555"/>
    <lineage>
        <taxon>Eukaryota</taxon>
        <taxon>Metazoa</taxon>
        <taxon>Ecdysozoa</taxon>
        <taxon>Arthropoda</taxon>
        <taxon>Hexapoda</taxon>
        <taxon>Insecta</taxon>
        <taxon>Pterygota</taxon>
        <taxon>Neoptera</taxon>
        <taxon>Polyneoptera</taxon>
        <taxon>Phasmatodea</taxon>
        <taxon>Timematodea</taxon>
        <taxon>Timematoidea</taxon>
        <taxon>Timematidae</taxon>
        <taxon>Timema</taxon>
    </lineage>
</organism>
<dbReference type="EMBL" id="OB792738">
    <property type="protein sequence ID" value="CAD7423984.1"/>
    <property type="molecule type" value="Genomic_DNA"/>
</dbReference>
<dbReference type="PANTHER" id="PTHR13608">
    <property type="entry name" value="ARMADILLO-LIKE HELICAL DOMAIN-CONTAINING PROTEIN 3"/>
    <property type="match status" value="1"/>
</dbReference>
<dbReference type="PANTHER" id="PTHR13608:SF3">
    <property type="entry name" value="ARMADILLO-LIKE HELICAL DOMAIN-CONTAINING PROTEIN 3"/>
    <property type="match status" value="1"/>
</dbReference>
<evidence type="ECO:0000259" key="6">
    <source>
        <dbReference type="SMART" id="SM01158"/>
    </source>
</evidence>
<feature type="compositionally biased region" description="Polar residues" evidence="5">
    <location>
        <begin position="294"/>
        <end position="312"/>
    </location>
</feature>
<name>A0A7R9E0F4_9NEOP</name>
<reference evidence="7" key="1">
    <citation type="submission" date="2020-11" db="EMBL/GenBank/DDBJ databases">
        <authorList>
            <person name="Tran Van P."/>
        </authorList>
    </citation>
    <scope>NUCLEOTIDE SEQUENCE</scope>
</reference>
<evidence type="ECO:0000313" key="7">
    <source>
        <dbReference type="EMBL" id="CAD7423984.1"/>
    </source>
</evidence>
<feature type="region of interest" description="Disordered" evidence="5">
    <location>
        <begin position="294"/>
        <end position="317"/>
    </location>
</feature>
<evidence type="ECO:0000256" key="2">
    <source>
        <dbReference type="ARBA" id="ARBA00022692"/>
    </source>
</evidence>
<evidence type="ECO:0000256" key="1">
    <source>
        <dbReference type="ARBA" id="ARBA00004370"/>
    </source>
</evidence>
<dbReference type="InterPro" id="IPR013636">
    <property type="entry name" value="ARMH3_C"/>
</dbReference>
<proteinExistence type="predicted"/>
<keyword evidence="2" id="KW-0812">Transmembrane</keyword>
<feature type="domain" description="Armadillo-like helical" evidence="6">
    <location>
        <begin position="400"/>
        <end position="945"/>
    </location>
</feature>
<accession>A0A7R9E0F4</accession>
<sequence>MWTLKQGEDPALGNPNFWDEVFLLKPKVSSLEAEIQKLNGEQLVSLKDNINTLFKHCITTLGHEHNIRVVYALQTLCAVIHSIYKKTSGEFGFDVINILMGFDVAEQMMKMLLEHCSTFLTGEYPASLKALCLKLLLVLVTGTDNVSQNTLLEYLMMNSIFEALIQLLCEPATRALHGHDAVLLLTLLVNYRKHEAANPYIVKLSILDDELALNGYGQVITSCLTDFCRQFTAQHTEPQSASWLSSLTNIVGNMFVSEEGVMRTQQIRANNAVLVALYEAVHLNRNFITTLAHTQTDTSAPPSPSNTLNSAQPTPDLTTPTPVDIITQPSNLLVTFFQYCSIVMQDTKSEASSNNVKLCFLILTCVSEDQYANSLMHDVNLVFKVQLHRLPMRHRKLAPDKLSPSQPLASTLLDLLVEFLMSHMMKKLPMELYLHCVGVVHRVLCYQKKCRVRLNYQWKELWTALITVLKFLLANENHLARKMNIFHLALQVVNIFNLFITYGDTFLPSPSSYDELYYELIRMHQVFDNLHSMALRYSTNDGDYKENALKLSNSLINVRAIINHFSPKIEAWLASQSLSTPSEDQVSLMSRLLGLVHRGNSPILPSCSVYHSNSPNLPSYLVDRSNSPNLPSYLVDRSNSPNLPSCSVHHGNSPNLPSCSVHRGNSPNLPYCPVHWGNSPNLLFLPARFTAVSRRTFLPARFTAISRRTFLPARFTALTHRTFLPAWFTTLTRRSSLHAWFTTLTRKTFLSTRFTAVTRKTFLPVHCGNSPNLFSCPVHCCNSLNLPSGLIHRGNSLNPSFKLSPYRTQMSPAKKGIQKCAVTSSPQEGTATTYINCDKCQKSYHHICLDVCMKQETQQDWSTSALHADPNHYLHTVPQLTLLERATMILAILDVVRKNYDSLTLKLQDSLDQYERYAEKPRHAAFFTAMVSIVRSVVFDTRQSIDFSSMDLQLVLQEFSSIS</sequence>
<dbReference type="InterPro" id="IPR039868">
    <property type="entry name" value="ARMD3-like"/>
</dbReference>
<gene>
    <name evidence="7" type="ORF">TMSB3V08_LOCUS952</name>
</gene>
<protein>
    <recommendedName>
        <fullName evidence="6">Armadillo-like helical domain-containing protein</fullName>
    </recommendedName>
</protein>
<dbReference type="AlphaFoldDB" id="A0A7R9E0F4"/>
<dbReference type="Pfam" id="PF08427">
    <property type="entry name" value="ARMH3_C"/>
    <property type="match status" value="2"/>
</dbReference>
<dbReference type="SMART" id="SM01158">
    <property type="entry name" value="DUF1741"/>
    <property type="match status" value="1"/>
</dbReference>
<comment type="subcellular location">
    <subcellularLocation>
        <location evidence="1">Membrane</location>
    </subcellularLocation>
</comment>
<evidence type="ECO:0000256" key="4">
    <source>
        <dbReference type="ARBA" id="ARBA00023136"/>
    </source>
</evidence>
<evidence type="ECO:0000256" key="5">
    <source>
        <dbReference type="SAM" id="MobiDB-lite"/>
    </source>
</evidence>
<dbReference type="GO" id="GO:0005829">
    <property type="term" value="C:cytosol"/>
    <property type="evidence" value="ECO:0007669"/>
    <property type="project" value="TreeGrafter"/>
</dbReference>